<dbReference type="GO" id="GO:0003677">
    <property type="term" value="F:DNA binding"/>
    <property type="evidence" value="ECO:0007669"/>
    <property type="project" value="InterPro"/>
</dbReference>
<dbReference type="Proteomes" id="UP000606624">
    <property type="component" value="Unassembled WGS sequence"/>
</dbReference>
<dbReference type="EMBL" id="CAJHIP010000015">
    <property type="protein sequence ID" value="CAD6493104.1"/>
    <property type="molecule type" value="Genomic_DNA"/>
</dbReference>
<comment type="caution">
    <text evidence="3">The sequence shown here is derived from an EMBL/GenBank/DDBJ whole genome shotgun (WGS) entry which is preliminary data.</text>
</comment>
<evidence type="ECO:0000259" key="1">
    <source>
        <dbReference type="Pfam" id="PF01609"/>
    </source>
</evidence>
<sequence length="367" mass="42670">MAEISKVFKGVSFTDSLENYFALKNVSICQFLFFLDIGDIAQYIEHNFYSDKDWHFRYDAGAMIKLAVVKFFRQQPYRKVVLSKEDAWLLGFKEKDGVIQIPSGGTLHHFVKYRLGVDGVDKIMEMVGEKITRFANSKEAKLDSTPLEASRYDQHSDFNPHYRCKMNKAHITMIGTYPVFMTHTNGLAGDSPQLTSHITALLKIKAEIDEYRLDGSYDSFLNHAAIWYKLKAKPLISLPIDAVINREGELGRINHWVNKMWKSGGSKHTKINEKLKFLYKNGRHEQVGMYLRNQNLKDKTFPDSCKLRSECERIHGHMKNTVKFDVRRVRKDSRELYSKINLVTYQLLLLTNLQNHIKPANSFERYI</sequence>
<proteinExistence type="predicted"/>
<name>A0A811T767_9EURY</name>
<dbReference type="AlphaFoldDB" id="A0A811T767"/>
<reference evidence="3" key="1">
    <citation type="submission" date="2020-10" db="EMBL/GenBank/DDBJ databases">
        <authorList>
            <person name="Hahn C.J."/>
            <person name="Laso-Perez R."/>
            <person name="Vulcano F."/>
            <person name="Vaziourakis K.-M."/>
            <person name="Stokke R."/>
            <person name="Steen I.H."/>
            <person name="Teske A."/>
            <person name="Boetius A."/>
            <person name="Liebeke M."/>
            <person name="Amann R."/>
            <person name="Knittel K."/>
        </authorList>
    </citation>
    <scope>NUCLEOTIDE SEQUENCE</scope>
    <source>
        <strain evidence="2">Gfbio:e3339647-f889-4370-9287-4fb5cb688e4c:AG392E03_GoMArc1</strain>
        <strain evidence="3">Gfbio:e3339647-f889-4370-9287-4fb5cb688e4c:AG394J04_GoMArc1</strain>
    </source>
</reference>
<evidence type="ECO:0000313" key="4">
    <source>
        <dbReference type="Proteomes" id="UP000603056"/>
    </source>
</evidence>
<dbReference type="EMBL" id="CAJHIN010000008">
    <property type="protein sequence ID" value="CAD6490289.1"/>
    <property type="molecule type" value="Genomic_DNA"/>
</dbReference>
<dbReference type="Proteomes" id="UP000603056">
    <property type="component" value="Unassembled WGS sequence"/>
</dbReference>
<evidence type="ECO:0000313" key="3">
    <source>
        <dbReference type="EMBL" id="CAD6493104.1"/>
    </source>
</evidence>
<accession>A0A811T767</accession>
<dbReference type="InterPro" id="IPR002559">
    <property type="entry name" value="Transposase_11"/>
</dbReference>
<feature type="domain" description="Transposase IS4-like" evidence="1">
    <location>
        <begin position="142"/>
        <end position="333"/>
    </location>
</feature>
<protein>
    <recommendedName>
        <fullName evidence="1">Transposase IS4-like domain-containing protein</fullName>
    </recommendedName>
</protein>
<dbReference type="GO" id="GO:0004803">
    <property type="term" value="F:transposase activity"/>
    <property type="evidence" value="ECO:0007669"/>
    <property type="project" value="InterPro"/>
</dbReference>
<dbReference type="GO" id="GO:0006313">
    <property type="term" value="P:DNA transposition"/>
    <property type="evidence" value="ECO:0007669"/>
    <property type="project" value="InterPro"/>
</dbReference>
<evidence type="ECO:0000313" key="2">
    <source>
        <dbReference type="EMBL" id="CAD6490289.1"/>
    </source>
</evidence>
<dbReference type="Pfam" id="PF01609">
    <property type="entry name" value="DDE_Tnp_1"/>
    <property type="match status" value="1"/>
</dbReference>
<gene>
    <name evidence="3" type="ORF">FFODKBPE_00424</name>
    <name evidence="2" type="ORF">KFBDDELM_00170</name>
</gene>
<organism evidence="3 4">
    <name type="scientific">Candidatus Argoarchaeum ethanivorans</name>
    <dbReference type="NCBI Taxonomy" id="2608793"/>
    <lineage>
        <taxon>Archaea</taxon>
        <taxon>Methanobacteriati</taxon>
        <taxon>Methanobacteriota</taxon>
        <taxon>Stenosarchaea group</taxon>
        <taxon>Methanomicrobia</taxon>
        <taxon>Methanosarcinales</taxon>
        <taxon>Methanosarcinales incertae sedis</taxon>
        <taxon>GOM Arc I cluster</taxon>
        <taxon>Candidatus Argoarchaeum</taxon>
    </lineage>
</organism>